<dbReference type="Proteomes" id="UP000014074">
    <property type="component" value="Unassembled WGS sequence"/>
</dbReference>
<gene>
    <name evidence="2" type="ORF">UCRPA7_5266</name>
</gene>
<dbReference type="KEGG" id="tmn:UCRPA7_5266"/>
<dbReference type="OrthoDB" id="26149at2759"/>
<keyword evidence="3" id="KW-1185">Reference proteome</keyword>
<accession>R8BIT7</accession>
<dbReference type="SUPFAM" id="SSF48371">
    <property type="entry name" value="ARM repeat"/>
    <property type="match status" value="1"/>
</dbReference>
<proteinExistence type="predicted"/>
<feature type="region of interest" description="Disordered" evidence="1">
    <location>
        <begin position="517"/>
        <end position="547"/>
    </location>
</feature>
<name>R8BIT7_PHAM7</name>
<dbReference type="RefSeq" id="XP_007916004.1">
    <property type="nucleotide sequence ID" value="XM_007917813.1"/>
</dbReference>
<dbReference type="PANTHER" id="PTHR10957">
    <property type="entry name" value="RAP1 GTPASE-GDP DISSOCIATION STIMULATOR 1"/>
    <property type="match status" value="1"/>
</dbReference>
<dbReference type="EMBL" id="KB933176">
    <property type="protein sequence ID" value="EON99235.1"/>
    <property type="molecule type" value="Genomic_DNA"/>
</dbReference>
<dbReference type="HOGENOM" id="CLU_026731_0_0_1"/>
<dbReference type="GeneID" id="19325802"/>
<dbReference type="InterPro" id="IPR016024">
    <property type="entry name" value="ARM-type_fold"/>
</dbReference>
<dbReference type="AlphaFoldDB" id="R8BIT7"/>
<dbReference type="GO" id="GO:0005085">
    <property type="term" value="F:guanyl-nucleotide exchange factor activity"/>
    <property type="evidence" value="ECO:0007669"/>
    <property type="project" value="InterPro"/>
</dbReference>
<sequence length="745" mass="81148">MTPDAIEALFRRTEGSSVTPQSVDADEDEEVSITAQEREYRTGKLREVLLDAQTAWVSGSEEIDAIAEKLGDGSRDRFFLSIIANQDLRLPLKIHTLRLIGNSCADTDQNRALVLNANRLRDIINLLADDSILAFVIPVLYNILVDYEPAQLRACQAGLSNELIGILSGPRLENCRAFINIICKILALMITQEPEPKLASPATPIVLLRVAADYRSPVDLEDYSLLASVALSYLAHEDFQSYLLTTEGPWLVLNVFAESYTRFGDLASTLDPEEAAQLRTTQNAFVQVLSDLSALPTFLGFSGLASPVVQTLQSWLRQPSYFAAMQTAACLSLGNLARSDESSVAFVRDYQIHLPLISLLSNPYRSPTVSPTVDSPPPAQLLHAILSFLKNLAIPASNKPLLSPLFDSSILPRYWHLDSQPQTQFAAVSLTRLLLVGCPANVKRLCAPLSADPNSPAHDRSSLHVLSDLFDRIDAEPTKMEIARAIAAACRVLHSTPVLPILPDEWHVAEGRGEGYVFQPPKEGEGAGASASASASGPPPTSPDEDLGVLLSPGVGRRARFYDAHADISRPLSFLVRQTRFPALRSEAWFVLALMSRSPEGARVVVRAMQPFEACRALIEAITGRDMFDGHELLGASPPTSGPEMDSEFAAGMQRLRSGASSSGGVDMNNAVEQLGLEPQQVDPARAANMAKVDRENGLVLVAEVLKDHVLDLTPFRRSMFEELLRTGGELVIHQRAEDKDIAVS</sequence>
<dbReference type="InterPro" id="IPR040144">
    <property type="entry name" value="RAP1GDS1"/>
</dbReference>
<organism evidence="2 3">
    <name type="scientific">Phaeoacremonium minimum (strain UCR-PA7)</name>
    <name type="common">Esca disease fungus</name>
    <name type="synonym">Togninia minima</name>
    <dbReference type="NCBI Taxonomy" id="1286976"/>
    <lineage>
        <taxon>Eukaryota</taxon>
        <taxon>Fungi</taxon>
        <taxon>Dikarya</taxon>
        <taxon>Ascomycota</taxon>
        <taxon>Pezizomycotina</taxon>
        <taxon>Sordariomycetes</taxon>
        <taxon>Sordariomycetidae</taxon>
        <taxon>Togniniales</taxon>
        <taxon>Togniniaceae</taxon>
        <taxon>Phaeoacremonium</taxon>
    </lineage>
</organism>
<protein>
    <submittedName>
        <fullName evidence="2">Putative gtp binding protein</fullName>
    </submittedName>
</protein>
<evidence type="ECO:0000313" key="3">
    <source>
        <dbReference type="Proteomes" id="UP000014074"/>
    </source>
</evidence>
<dbReference type="eggNOG" id="ENOG502S3FT">
    <property type="taxonomic scope" value="Eukaryota"/>
</dbReference>
<dbReference type="InterPro" id="IPR011989">
    <property type="entry name" value="ARM-like"/>
</dbReference>
<evidence type="ECO:0000256" key="1">
    <source>
        <dbReference type="SAM" id="MobiDB-lite"/>
    </source>
</evidence>
<evidence type="ECO:0000313" key="2">
    <source>
        <dbReference type="EMBL" id="EON99235.1"/>
    </source>
</evidence>
<dbReference type="Gene3D" id="1.25.10.10">
    <property type="entry name" value="Leucine-rich Repeat Variant"/>
    <property type="match status" value="1"/>
</dbReference>
<reference evidence="3" key="1">
    <citation type="journal article" date="2013" name="Genome Announc.">
        <title>Draft genome sequence of the ascomycete Phaeoacremonium aleophilum strain UCR-PA7, a causal agent of the esca disease complex in grapevines.</title>
        <authorList>
            <person name="Blanco-Ulate B."/>
            <person name="Rolshausen P."/>
            <person name="Cantu D."/>
        </authorList>
    </citation>
    <scope>NUCLEOTIDE SEQUENCE [LARGE SCALE GENOMIC DNA]</scope>
    <source>
        <strain evidence="3">UCR-PA7</strain>
    </source>
</reference>